<dbReference type="GeneID" id="84653859"/>
<dbReference type="Gene3D" id="3.90.550.10">
    <property type="entry name" value="Spore Coat Polysaccharide Biosynthesis Protein SpsA, Chain A"/>
    <property type="match status" value="1"/>
</dbReference>
<dbReference type="InterPro" id="IPR002495">
    <property type="entry name" value="Glyco_trans_8"/>
</dbReference>
<sequence length="364" mass="42556">MNVSATISNQIGEAKHTNTVAFCVDDNYLPYALFATEQFINLHPDLPCDICICMPDISRVPESLKKKQIRFIELAISGIDSLPVGRLSLAAYYRLFLPQIFEDTYKYIIYLDADTYIRKPFYSDLLKHVENFKSSFCVAAASDIMELKFRSSFNGKQTRVDKVVDKYVKSYHESNHIYRNSGVLVFSTKNYVKAEVLSRVFNYAINNAGSLQCHDQTALNRVLLNEIELLPFDFNWQINKLTYKFTDTIDPYIIHFISNNKPWLTDNKYTSKYQVFYKDFLLSNFPEITPEILTLFDQRRKKPKYDNPIREFISREWQRFKSNLSESFMQISGFEKAKDKYNIINILSDEPFLVCNNSLSSKKH</sequence>
<reference evidence="1 2" key="1">
    <citation type="submission" date="2020-08" db="EMBL/GenBank/DDBJ databases">
        <title>A Genomic Blueprint of the Chicken Gut Microbiome.</title>
        <authorList>
            <person name="Gilroy R."/>
            <person name="Ravi A."/>
            <person name="Getino M."/>
            <person name="Pursley I."/>
            <person name="Horton D.L."/>
            <person name="Alikhan N.-F."/>
            <person name="Baker D."/>
            <person name="Gharbi K."/>
            <person name="Hall N."/>
            <person name="Watson M."/>
            <person name="Adriaenssens E.M."/>
            <person name="Foster-Nyarko E."/>
            <person name="Jarju S."/>
            <person name="Secka A."/>
            <person name="Antonio M."/>
            <person name="Oren A."/>
            <person name="Chaudhuri R."/>
            <person name="La Ragione R.M."/>
            <person name="Hildebrand F."/>
            <person name="Pallen M.J."/>
        </authorList>
    </citation>
    <scope>NUCLEOTIDE SEQUENCE [LARGE SCALE GENOMIC DNA]</scope>
    <source>
        <strain evidence="1 2">Sa4CVA2</strain>
    </source>
</reference>
<dbReference type="RefSeq" id="WP_191692474.1">
    <property type="nucleotide sequence ID" value="NZ_JACSQR010000047.1"/>
</dbReference>
<dbReference type="InterPro" id="IPR029044">
    <property type="entry name" value="Nucleotide-diphossugar_trans"/>
</dbReference>
<organism evidence="1 2">
    <name type="scientific">Psychrobacter communis</name>
    <dbReference type="NCBI Taxonomy" id="2762238"/>
    <lineage>
        <taxon>Bacteria</taxon>
        <taxon>Pseudomonadati</taxon>
        <taxon>Pseudomonadota</taxon>
        <taxon>Gammaproteobacteria</taxon>
        <taxon>Moraxellales</taxon>
        <taxon>Moraxellaceae</taxon>
        <taxon>Psychrobacter</taxon>
    </lineage>
</organism>
<keyword evidence="2" id="KW-1185">Reference proteome</keyword>
<dbReference type="Pfam" id="PF01501">
    <property type="entry name" value="Glyco_transf_8"/>
    <property type="match status" value="1"/>
</dbReference>
<evidence type="ECO:0000313" key="1">
    <source>
        <dbReference type="EMBL" id="MBD7948631.1"/>
    </source>
</evidence>
<evidence type="ECO:0008006" key="3">
    <source>
        <dbReference type="Google" id="ProtNLM"/>
    </source>
</evidence>
<accession>A0ABR8RLK9</accession>
<gene>
    <name evidence="1" type="ORF">H9653_11520</name>
</gene>
<proteinExistence type="predicted"/>
<protein>
    <recommendedName>
        <fullName evidence="3">Glycosyl transferase family 8</fullName>
    </recommendedName>
</protein>
<comment type="caution">
    <text evidence="1">The sequence shown here is derived from an EMBL/GenBank/DDBJ whole genome shotgun (WGS) entry which is preliminary data.</text>
</comment>
<dbReference type="Proteomes" id="UP000606724">
    <property type="component" value="Unassembled WGS sequence"/>
</dbReference>
<dbReference type="EMBL" id="JACSQR010000047">
    <property type="protein sequence ID" value="MBD7948631.1"/>
    <property type="molecule type" value="Genomic_DNA"/>
</dbReference>
<dbReference type="SUPFAM" id="SSF53448">
    <property type="entry name" value="Nucleotide-diphospho-sugar transferases"/>
    <property type="match status" value="1"/>
</dbReference>
<evidence type="ECO:0000313" key="2">
    <source>
        <dbReference type="Proteomes" id="UP000606724"/>
    </source>
</evidence>
<name>A0ABR8RLK9_9GAMM</name>